<sequence length="156" mass="16735">MDTKGQIDKNALEAAEAAVEAREEESLTDLAPDGALMIGGMPARALSMADFRIVQRVAMGLDKASIPMTDIDVALLIIYCLVQVDMEDIAQLWRDANDAERLWARINIEWLSGFGLGATTRMVEDAAPMLQEFRDTMAVVESAGGDGSGESQAATG</sequence>
<organism evidence="1 2">
    <name type="scientific">Pontiella desulfatans</name>
    <dbReference type="NCBI Taxonomy" id="2750659"/>
    <lineage>
        <taxon>Bacteria</taxon>
        <taxon>Pseudomonadati</taxon>
        <taxon>Kiritimatiellota</taxon>
        <taxon>Kiritimatiellia</taxon>
        <taxon>Kiritimatiellales</taxon>
        <taxon>Pontiellaceae</taxon>
        <taxon>Pontiella</taxon>
    </lineage>
</organism>
<dbReference type="EMBL" id="CAAHFG010000002">
    <property type="protein sequence ID" value="VGO14740.1"/>
    <property type="molecule type" value="Genomic_DNA"/>
</dbReference>
<evidence type="ECO:0000313" key="2">
    <source>
        <dbReference type="Proteomes" id="UP000366872"/>
    </source>
</evidence>
<keyword evidence="2" id="KW-1185">Reference proteome</keyword>
<reference evidence="1 2" key="1">
    <citation type="submission" date="2019-04" db="EMBL/GenBank/DDBJ databases">
        <authorList>
            <person name="Van Vliet M D."/>
        </authorList>
    </citation>
    <scope>NUCLEOTIDE SEQUENCE [LARGE SCALE GENOMIC DNA]</scope>
    <source>
        <strain evidence="1 2">F1</strain>
    </source>
</reference>
<dbReference type="RefSeq" id="WP_136080373.1">
    <property type="nucleotide sequence ID" value="NZ_CAAHFG010000002.1"/>
</dbReference>
<protein>
    <submittedName>
        <fullName evidence="1">Uncharacterized protein</fullName>
    </submittedName>
</protein>
<accession>A0A6C2U449</accession>
<gene>
    <name evidence="1" type="ORF">PDESU_03309</name>
</gene>
<evidence type="ECO:0000313" key="1">
    <source>
        <dbReference type="EMBL" id="VGO14740.1"/>
    </source>
</evidence>
<proteinExistence type="predicted"/>
<dbReference type="Proteomes" id="UP000366872">
    <property type="component" value="Unassembled WGS sequence"/>
</dbReference>
<dbReference type="AlphaFoldDB" id="A0A6C2U449"/>
<name>A0A6C2U449_PONDE</name>